<reference evidence="1 2" key="1">
    <citation type="journal article" date="2015" name="Nature">
        <title>rRNA introns, odd ribosomes, and small enigmatic genomes across a large radiation of phyla.</title>
        <authorList>
            <person name="Brown C.T."/>
            <person name="Hug L.A."/>
            <person name="Thomas B.C."/>
            <person name="Sharon I."/>
            <person name="Castelle C.J."/>
            <person name="Singh A."/>
            <person name="Wilkins M.J."/>
            <person name="Williams K.H."/>
            <person name="Banfield J.F."/>
        </authorList>
    </citation>
    <scope>NUCLEOTIDE SEQUENCE [LARGE SCALE GENOMIC DNA]</scope>
</reference>
<proteinExistence type="predicted"/>
<dbReference type="AlphaFoldDB" id="A0A0G1RIJ8"/>
<evidence type="ECO:0000313" key="1">
    <source>
        <dbReference type="EMBL" id="KKU56991.1"/>
    </source>
</evidence>
<accession>A0A0G1RIJ8</accession>
<gene>
    <name evidence="1" type="ORF">UX78_C0001G0044</name>
</gene>
<dbReference type="InterPro" id="IPR038573">
    <property type="entry name" value="BrnT_sf"/>
</dbReference>
<organism evidence="1 2">
    <name type="scientific">Candidatus Amesbacteria bacterium GW2011_GWA2_47_11</name>
    <dbReference type="NCBI Taxonomy" id="1618357"/>
    <lineage>
        <taxon>Bacteria</taxon>
        <taxon>Candidatus Amesiibacteriota</taxon>
    </lineage>
</organism>
<dbReference type="EMBL" id="LCNM01000001">
    <property type="protein sequence ID" value="KKU56991.1"/>
    <property type="molecule type" value="Genomic_DNA"/>
</dbReference>
<name>A0A0G1RIJ8_9BACT</name>
<evidence type="ECO:0008006" key="3">
    <source>
        <dbReference type="Google" id="ProtNLM"/>
    </source>
</evidence>
<dbReference type="InterPro" id="IPR007460">
    <property type="entry name" value="BrnT_toxin"/>
</dbReference>
<dbReference type="Gene3D" id="3.10.450.530">
    <property type="entry name" value="Ribonuclease toxin, BrnT, of type II toxin-antitoxin system"/>
    <property type="match status" value="1"/>
</dbReference>
<dbReference type="Proteomes" id="UP000034607">
    <property type="component" value="Unassembled WGS sequence"/>
</dbReference>
<evidence type="ECO:0000313" key="2">
    <source>
        <dbReference type="Proteomes" id="UP000034607"/>
    </source>
</evidence>
<dbReference type="Pfam" id="PF04365">
    <property type="entry name" value="BrnT_toxin"/>
    <property type="match status" value="1"/>
</dbReference>
<protein>
    <recommendedName>
        <fullName evidence="3">Protein containing DUF497</fullName>
    </recommendedName>
</protein>
<sequence length="101" mass="11895">MAFDLSKLSGFKWDSGNLEHIKKHKVNHRECEAVFFNKPLILNPDETHSQAEKRFRVYGQTNKRRVLCLIFTIRNNNIRVISARDLKRKEEKEFHLAGGDN</sequence>
<comment type="caution">
    <text evidence="1">The sequence shown here is derived from an EMBL/GenBank/DDBJ whole genome shotgun (WGS) entry which is preliminary data.</text>
</comment>